<dbReference type="AlphaFoldDB" id="B3PC61"/>
<evidence type="ECO:0000313" key="2">
    <source>
        <dbReference type="EMBL" id="ACE83534.1"/>
    </source>
</evidence>
<dbReference type="HOGENOM" id="CLU_3355254_0_0_6"/>
<name>B3PC61_CELJU</name>
<feature type="region of interest" description="Disordered" evidence="1">
    <location>
        <begin position="1"/>
        <end position="36"/>
    </location>
</feature>
<protein>
    <submittedName>
        <fullName evidence="2">Uncharacterized protein</fullName>
    </submittedName>
</protein>
<keyword evidence="3" id="KW-1185">Reference proteome</keyword>
<evidence type="ECO:0000256" key="1">
    <source>
        <dbReference type="SAM" id="MobiDB-lite"/>
    </source>
</evidence>
<evidence type="ECO:0000313" key="3">
    <source>
        <dbReference type="Proteomes" id="UP000001036"/>
    </source>
</evidence>
<dbReference type="KEGG" id="cja:CJA_2875"/>
<dbReference type="EMBL" id="CP000934">
    <property type="protein sequence ID" value="ACE83534.1"/>
    <property type="molecule type" value="Genomic_DNA"/>
</dbReference>
<organism evidence="2 3">
    <name type="scientific">Cellvibrio japonicus (strain Ueda107)</name>
    <name type="common">Pseudomonas fluorescens subsp. cellulosa</name>
    <dbReference type="NCBI Taxonomy" id="498211"/>
    <lineage>
        <taxon>Bacteria</taxon>
        <taxon>Pseudomonadati</taxon>
        <taxon>Pseudomonadota</taxon>
        <taxon>Gammaproteobacteria</taxon>
        <taxon>Cellvibrionales</taxon>
        <taxon>Cellvibrionaceae</taxon>
        <taxon>Cellvibrio</taxon>
    </lineage>
</organism>
<sequence length="36" mass="4031">MISKLVKRTAPDTGMGKAPEHFTSQPDLPRKYMAQV</sequence>
<gene>
    <name evidence="2" type="ordered locus">CJA_2875</name>
</gene>
<accession>B3PC61</accession>
<dbReference type="Proteomes" id="UP000001036">
    <property type="component" value="Chromosome"/>
</dbReference>
<proteinExistence type="predicted"/>
<reference evidence="2 3" key="1">
    <citation type="journal article" date="2008" name="J. Bacteriol.">
        <title>Insights into plant cell wall degradation from the genome sequence of the soil bacterium Cellvibrio japonicus.</title>
        <authorList>
            <person name="Deboy R.T."/>
            <person name="Mongodin E.F."/>
            <person name="Fouts D.E."/>
            <person name="Tailford L.E."/>
            <person name="Khouri H."/>
            <person name="Emerson J.B."/>
            <person name="Mohamoud Y."/>
            <person name="Watkins K."/>
            <person name="Henrissat B."/>
            <person name="Gilbert H.J."/>
            <person name="Nelson K.E."/>
        </authorList>
    </citation>
    <scope>NUCLEOTIDE SEQUENCE [LARGE SCALE GENOMIC DNA]</scope>
    <source>
        <strain evidence="2 3">Ueda107</strain>
    </source>
</reference>
<dbReference type="STRING" id="498211.CJA_2875"/>